<keyword evidence="3" id="KW-1185">Reference proteome</keyword>
<reference evidence="2" key="2">
    <citation type="submission" date="2022-06" db="EMBL/GenBank/DDBJ databases">
        <title>Xiashengella guii gen. nov. sp. nov., a bacterium isolated form anaerobic digestion tank.</title>
        <authorList>
            <person name="Huang H."/>
        </authorList>
    </citation>
    <scope>NUCLEOTIDE SEQUENCE</scope>
    <source>
        <strain evidence="2">Ai-910</strain>
    </source>
</reference>
<evidence type="ECO:0000256" key="1">
    <source>
        <dbReference type="SAM" id="Phobius"/>
    </source>
</evidence>
<dbReference type="EMBL" id="CP098400">
    <property type="protein sequence ID" value="URW80602.1"/>
    <property type="molecule type" value="Genomic_DNA"/>
</dbReference>
<gene>
    <name evidence="2" type="ORF">M9189_04460</name>
</gene>
<proteinExistence type="predicted"/>
<reference evidence="2" key="1">
    <citation type="submission" date="2022-05" db="EMBL/GenBank/DDBJ databases">
        <authorList>
            <person name="Sun X."/>
        </authorList>
    </citation>
    <scope>NUCLEOTIDE SEQUENCE</scope>
    <source>
        <strain evidence="2">Ai-910</strain>
    </source>
</reference>
<dbReference type="Proteomes" id="UP001056426">
    <property type="component" value="Chromosome"/>
</dbReference>
<feature type="transmembrane region" description="Helical" evidence="1">
    <location>
        <begin position="79"/>
        <end position="101"/>
    </location>
</feature>
<evidence type="ECO:0000313" key="2">
    <source>
        <dbReference type="EMBL" id="URW80602.1"/>
    </source>
</evidence>
<name>A0A9J6ZRX5_9BACT</name>
<keyword evidence="1" id="KW-0472">Membrane</keyword>
<keyword evidence="1" id="KW-0812">Transmembrane</keyword>
<evidence type="ECO:0000313" key="3">
    <source>
        <dbReference type="Proteomes" id="UP001056426"/>
    </source>
</evidence>
<protein>
    <submittedName>
        <fullName evidence="2">Uncharacterized protein</fullName>
    </submittedName>
</protein>
<keyword evidence="1" id="KW-1133">Transmembrane helix</keyword>
<sequence>MEINTLSQLDEAIAKRQKSVSFNFQSLSREENLSWEQKFNFLFDECGCASGRKSIMYSSPLLIIVLIILKNTTDLSRTMILGLFVASVFLAGAAGKVIGLIQRKNKLQRLMDEFRSNLNNK</sequence>
<dbReference type="RefSeq" id="WP_250724936.1">
    <property type="nucleotide sequence ID" value="NZ_CP098400.1"/>
</dbReference>
<accession>A0A9J6ZRX5</accession>
<organism evidence="2 3">
    <name type="scientific">Xiashengella succiniciproducens</name>
    <dbReference type="NCBI Taxonomy" id="2949635"/>
    <lineage>
        <taxon>Bacteria</taxon>
        <taxon>Pseudomonadati</taxon>
        <taxon>Bacteroidota</taxon>
        <taxon>Bacteroidia</taxon>
        <taxon>Marinilabiliales</taxon>
        <taxon>Marinilabiliaceae</taxon>
        <taxon>Xiashengella</taxon>
    </lineage>
</organism>
<dbReference type="AlphaFoldDB" id="A0A9J6ZRX5"/>
<dbReference type="KEGG" id="alkq:M9189_04460"/>
<feature type="transmembrane region" description="Helical" evidence="1">
    <location>
        <begin position="55"/>
        <end position="73"/>
    </location>
</feature>